<sequence length="52" mass="5900">FRLHSADNVRKSFCILSSNFLACAGLLCPWLAIMAKDLQVFKTYSCFVNVRT</sequence>
<dbReference type="AlphaFoldDB" id="A0A0B6YXM0"/>
<dbReference type="EMBL" id="HACG01014068">
    <property type="protein sequence ID" value="CEK60933.1"/>
    <property type="molecule type" value="Transcribed_RNA"/>
</dbReference>
<organism evidence="2">
    <name type="scientific">Arion vulgaris</name>
    <dbReference type="NCBI Taxonomy" id="1028688"/>
    <lineage>
        <taxon>Eukaryota</taxon>
        <taxon>Metazoa</taxon>
        <taxon>Spiralia</taxon>
        <taxon>Lophotrochozoa</taxon>
        <taxon>Mollusca</taxon>
        <taxon>Gastropoda</taxon>
        <taxon>Heterobranchia</taxon>
        <taxon>Euthyneura</taxon>
        <taxon>Panpulmonata</taxon>
        <taxon>Eupulmonata</taxon>
        <taxon>Stylommatophora</taxon>
        <taxon>Helicina</taxon>
        <taxon>Arionoidea</taxon>
        <taxon>Arionidae</taxon>
        <taxon>Arion</taxon>
    </lineage>
</organism>
<keyword evidence="1" id="KW-0812">Transmembrane</keyword>
<keyword evidence="1" id="KW-0472">Membrane</keyword>
<evidence type="ECO:0000256" key="1">
    <source>
        <dbReference type="SAM" id="Phobius"/>
    </source>
</evidence>
<feature type="transmembrane region" description="Helical" evidence="1">
    <location>
        <begin position="12"/>
        <end position="33"/>
    </location>
</feature>
<proteinExistence type="predicted"/>
<keyword evidence="1" id="KW-1133">Transmembrane helix</keyword>
<reference evidence="2" key="1">
    <citation type="submission" date="2014-12" db="EMBL/GenBank/DDBJ databases">
        <title>Insight into the proteome of Arion vulgaris.</title>
        <authorList>
            <person name="Aradska J."/>
            <person name="Bulat T."/>
            <person name="Smidak R."/>
            <person name="Sarate P."/>
            <person name="Gangsoo J."/>
            <person name="Sialana F."/>
            <person name="Bilban M."/>
            <person name="Lubec G."/>
        </authorList>
    </citation>
    <scope>NUCLEOTIDE SEQUENCE</scope>
    <source>
        <tissue evidence="2">Skin</tissue>
    </source>
</reference>
<feature type="non-terminal residue" evidence="2">
    <location>
        <position position="1"/>
    </location>
</feature>
<gene>
    <name evidence="2" type="primary">ORF40785</name>
</gene>
<evidence type="ECO:0000313" key="2">
    <source>
        <dbReference type="EMBL" id="CEK60933.1"/>
    </source>
</evidence>
<accession>A0A0B6YXM0</accession>
<protein>
    <submittedName>
        <fullName evidence="2">Uncharacterized protein</fullName>
    </submittedName>
</protein>
<name>A0A0B6YXM0_9EUPU</name>